<reference evidence="2 3" key="1">
    <citation type="submission" date="2017-06" db="EMBL/GenBank/DDBJ databases">
        <title>Draft genome sequence of anaerobic fermentative bacterium Anaeromicrobium sediminis DY2726D isolated from West Pacific Ocean sediments.</title>
        <authorList>
            <person name="Zeng X."/>
        </authorList>
    </citation>
    <scope>NUCLEOTIDE SEQUENCE [LARGE SCALE GENOMIC DNA]</scope>
    <source>
        <strain evidence="2 3">DY2726D</strain>
    </source>
</reference>
<protein>
    <recommendedName>
        <fullName evidence="4">Cardiolipin synthase N-terminal domain-containing protein</fullName>
    </recommendedName>
</protein>
<keyword evidence="3" id="KW-1185">Reference proteome</keyword>
<keyword evidence="1" id="KW-0812">Transmembrane</keyword>
<dbReference type="AlphaFoldDB" id="A0A267MDW4"/>
<evidence type="ECO:0000313" key="3">
    <source>
        <dbReference type="Proteomes" id="UP000216024"/>
    </source>
</evidence>
<feature type="transmembrane region" description="Helical" evidence="1">
    <location>
        <begin position="14"/>
        <end position="37"/>
    </location>
</feature>
<evidence type="ECO:0000313" key="2">
    <source>
        <dbReference type="EMBL" id="PAB57736.1"/>
    </source>
</evidence>
<name>A0A267MDW4_9FIRM</name>
<sequence>MNPLFQNLNTFNNFFINVGVLSLLLKTFFILFKIAYIYNDASKVRMDKILWIVVSLFIPYEMGFLSYIFIREFRIYKNYGETIEKKSYNFQFDLSNGTVRIICILLVVLLLGIASGYSKGVNPIPSTDDSSIRIDSSSNTYNGVLKDFTGTKEKELRFQRDGDLIISYSSRINGYIDMGIYFNNSPKLIFKSGETRTVSIPVKKHNIYKLKIKANDARGKFYFDWKLK</sequence>
<feature type="transmembrane region" description="Helical" evidence="1">
    <location>
        <begin position="97"/>
        <end position="117"/>
    </location>
</feature>
<keyword evidence="1" id="KW-0472">Membrane</keyword>
<organism evidence="2 3">
    <name type="scientific">Anaeromicrobium sediminis</name>
    <dbReference type="NCBI Taxonomy" id="1478221"/>
    <lineage>
        <taxon>Bacteria</taxon>
        <taxon>Bacillati</taxon>
        <taxon>Bacillota</taxon>
        <taxon>Clostridia</taxon>
        <taxon>Peptostreptococcales</taxon>
        <taxon>Thermotaleaceae</taxon>
        <taxon>Anaeromicrobium</taxon>
    </lineage>
</organism>
<proteinExistence type="predicted"/>
<gene>
    <name evidence="2" type="ORF">CCE28_18095</name>
</gene>
<accession>A0A267MDW4</accession>
<dbReference type="OrthoDB" id="122883at2"/>
<feature type="transmembrane region" description="Helical" evidence="1">
    <location>
        <begin position="49"/>
        <end position="70"/>
    </location>
</feature>
<comment type="caution">
    <text evidence="2">The sequence shown here is derived from an EMBL/GenBank/DDBJ whole genome shotgun (WGS) entry which is preliminary data.</text>
</comment>
<dbReference type="EMBL" id="NIBG01000023">
    <property type="protein sequence ID" value="PAB57736.1"/>
    <property type="molecule type" value="Genomic_DNA"/>
</dbReference>
<dbReference type="RefSeq" id="WP_095135141.1">
    <property type="nucleotide sequence ID" value="NZ_NIBG01000023.1"/>
</dbReference>
<evidence type="ECO:0008006" key="4">
    <source>
        <dbReference type="Google" id="ProtNLM"/>
    </source>
</evidence>
<evidence type="ECO:0000256" key="1">
    <source>
        <dbReference type="SAM" id="Phobius"/>
    </source>
</evidence>
<keyword evidence="1" id="KW-1133">Transmembrane helix</keyword>
<dbReference type="Proteomes" id="UP000216024">
    <property type="component" value="Unassembled WGS sequence"/>
</dbReference>